<feature type="domain" description="Secretion system C-terminal sorting" evidence="3">
    <location>
        <begin position="273"/>
        <end position="333"/>
    </location>
</feature>
<evidence type="ECO:0000256" key="1">
    <source>
        <dbReference type="ARBA" id="ARBA00022729"/>
    </source>
</evidence>
<organism evidence="4 5">
    <name type="scientific">Neptunitalea lumnitzerae</name>
    <dbReference type="NCBI Taxonomy" id="2965509"/>
    <lineage>
        <taxon>Bacteria</taxon>
        <taxon>Pseudomonadati</taxon>
        <taxon>Bacteroidota</taxon>
        <taxon>Flavobacteriia</taxon>
        <taxon>Flavobacteriales</taxon>
        <taxon>Flavobacteriaceae</taxon>
        <taxon>Neptunitalea</taxon>
    </lineage>
</organism>
<dbReference type="Pfam" id="PF18962">
    <property type="entry name" value="Por_Secre_tail"/>
    <property type="match status" value="1"/>
</dbReference>
<dbReference type="SUPFAM" id="SSF75011">
    <property type="entry name" value="3-carboxy-cis,cis-mucoante lactonizing enzyme"/>
    <property type="match status" value="1"/>
</dbReference>
<dbReference type="InterPro" id="IPR026444">
    <property type="entry name" value="Secre_tail"/>
</dbReference>
<evidence type="ECO:0008006" key="6">
    <source>
        <dbReference type="Google" id="ProtNLM"/>
    </source>
</evidence>
<dbReference type="Gene3D" id="2.130.10.10">
    <property type="entry name" value="YVTN repeat-like/Quinoprotein amine dehydrogenase"/>
    <property type="match status" value="1"/>
</dbReference>
<accession>A0ABQ5MEQ5</accession>
<dbReference type="InterPro" id="IPR032485">
    <property type="entry name" value="LRP1-like_beta_prop"/>
</dbReference>
<reference evidence="4" key="1">
    <citation type="submission" date="2022-07" db="EMBL/GenBank/DDBJ databases">
        <title>Taxonomy of Novel Oxalotrophic and Methylotrophic Bacteria.</title>
        <authorList>
            <person name="Sahin N."/>
            <person name="Tani A."/>
        </authorList>
    </citation>
    <scope>NUCLEOTIDE SEQUENCE</scope>
    <source>
        <strain evidence="4">Y10</strain>
    </source>
</reference>
<evidence type="ECO:0000313" key="5">
    <source>
        <dbReference type="Proteomes" id="UP001143543"/>
    </source>
</evidence>
<dbReference type="Pfam" id="PF16472">
    <property type="entry name" value="DUF5050"/>
    <property type="match status" value="1"/>
</dbReference>
<evidence type="ECO:0000259" key="3">
    <source>
        <dbReference type="Pfam" id="PF18962"/>
    </source>
</evidence>
<dbReference type="PROSITE" id="PS50007">
    <property type="entry name" value="PIPLC_X_DOMAIN"/>
    <property type="match status" value="1"/>
</dbReference>
<evidence type="ECO:0000259" key="2">
    <source>
        <dbReference type="Pfam" id="PF16472"/>
    </source>
</evidence>
<feature type="domain" description="Prolow-density lipoprotein receptor-related protein 1-like beta-propeller" evidence="2">
    <location>
        <begin position="37"/>
        <end position="258"/>
    </location>
</feature>
<comment type="caution">
    <text evidence="4">The sequence shown here is derived from an EMBL/GenBank/DDBJ whole genome shotgun (WGS) entry which is preliminary data.</text>
</comment>
<dbReference type="Proteomes" id="UP001143543">
    <property type="component" value="Unassembled WGS sequence"/>
</dbReference>
<evidence type="ECO:0000313" key="4">
    <source>
        <dbReference type="EMBL" id="GLB47858.1"/>
    </source>
</evidence>
<keyword evidence="5" id="KW-1185">Reference proteome</keyword>
<keyword evidence="1" id="KW-0732">Signal</keyword>
<gene>
    <name evidence="4" type="ORF">Y10_02260</name>
</gene>
<dbReference type="RefSeq" id="WP_281763522.1">
    <property type="nucleotide sequence ID" value="NZ_BRVO01000001.1"/>
</dbReference>
<proteinExistence type="predicted"/>
<protein>
    <recommendedName>
        <fullName evidence="6">Secretion system C-terminal sorting domain-containing protein</fullName>
    </recommendedName>
</protein>
<sequence length="340" mass="37234">MIRNTITFIIFFISIGLKAQTPVFTGFTFLFGVHIEGDSLYFCDANALYKSNLTQTPLTYTTVYNNYLETLGFDVYNNYLYGASEGADEIYKIDLSTGVRTTVLSGLSNPEGVVIIGDHLYYSSVLDSKIYAIDLTAATPSPIPIVDGLAGGAGMYNVGTTIYVADLYGNGIYSFNSADTLPSLTLEVAETSIVDLIVIGNYVYYINLSNATLSRADLTGNTPNTVLLSGLGYPVSLDAHGNQLYISDGNTTLYTYTLPSLNTEDVALNRLNLYPNPTSEYIQLNNLKEATDFSIYDMLGKKVLKGTMLPDTPFKISALENGSYFLKTIDGQTFKFIKNR</sequence>
<dbReference type="EMBL" id="BRVO01000001">
    <property type="protein sequence ID" value="GLB47858.1"/>
    <property type="molecule type" value="Genomic_DNA"/>
</dbReference>
<dbReference type="InterPro" id="IPR015943">
    <property type="entry name" value="WD40/YVTN_repeat-like_dom_sf"/>
</dbReference>
<name>A0ABQ5MEQ5_9FLAO</name>
<dbReference type="NCBIfam" id="TIGR04183">
    <property type="entry name" value="Por_Secre_tail"/>
    <property type="match status" value="1"/>
</dbReference>